<feature type="transmembrane region" description="Helical" evidence="5">
    <location>
        <begin position="359"/>
        <end position="377"/>
    </location>
</feature>
<feature type="transmembrane region" description="Helical" evidence="5">
    <location>
        <begin position="113"/>
        <end position="131"/>
    </location>
</feature>
<dbReference type="InterPro" id="IPR024371">
    <property type="entry name" value="AcetylCoA_trans_1-like"/>
</dbReference>
<reference evidence="6 7" key="1">
    <citation type="submission" date="2024-06" db="EMBL/GenBank/DDBJ databases">
        <authorList>
            <person name="Kraege A."/>
            <person name="Thomma B."/>
        </authorList>
    </citation>
    <scope>NUCLEOTIDE SEQUENCE [LARGE SCALE GENOMIC DNA]</scope>
</reference>
<proteinExistence type="predicted"/>
<keyword evidence="7" id="KW-1185">Reference proteome</keyword>
<organism evidence="6 7">
    <name type="scientific">Coccomyxa viridis</name>
    <dbReference type="NCBI Taxonomy" id="1274662"/>
    <lineage>
        <taxon>Eukaryota</taxon>
        <taxon>Viridiplantae</taxon>
        <taxon>Chlorophyta</taxon>
        <taxon>core chlorophytes</taxon>
        <taxon>Trebouxiophyceae</taxon>
        <taxon>Trebouxiophyceae incertae sedis</taxon>
        <taxon>Coccomyxaceae</taxon>
        <taxon>Coccomyxa</taxon>
    </lineage>
</organism>
<evidence type="ECO:0000256" key="5">
    <source>
        <dbReference type="SAM" id="Phobius"/>
    </source>
</evidence>
<feature type="transmembrane region" description="Helical" evidence="5">
    <location>
        <begin position="143"/>
        <end position="163"/>
    </location>
</feature>
<dbReference type="Proteomes" id="UP001497392">
    <property type="component" value="Unassembled WGS sequence"/>
</dbReference>
<evidence type="ECO:0000256" key="4">
    <source>
        <dbReference type="ARBA" id="ARBA00023136"/>
    </source>
</evidence>
<feature type="transmembrane region" description="Helical" evidence="5">
    <location>
        <begin position="323"/>
        <end position="347"/>
    </location>
</feature>
<dbReference type="PANTHER" id="PTHR12778">
    <property type="entry name" value="SOLUTE CARRIER FAMILY 33 ACETYL-COA TRANSPORTER -RELATED"/>
    <property type="match status" value="1"/>
</dbReference>
<feature type="transmembrane region" description="Helical" evidence="5">
    <location>
        <begin position="44"/>
        <end position="64"/>
    </location>
</feature>
<evidence type="ECO:0000256" key="3">
    <source>
        <dbReference type="ARBA" id="ARBA00022989"/>
    </source>
</evidence>
<dbReference type="InterPro" id="IPR004752">
    <property type="entry name" value="AmpG_permease/AT-1"/>
</dbReference>
<gene>
    <name evidence="6" type="primary">g2620</name>
    <name evidence="6" type="ORF">VP750_LOCUS2241</name>
</gene>
<dbReference type="EMBL" id="CAXHTA020000004">
    <property type="protein sequence ID" value="CAL5220582.1"/>
    <property type="molecule type" value="Genomic_DNA"/>
</dbReference>
<keyword evidence="2 5" id="KW-0812">Transmembrane</keyword>
<name>A0ABP1FR95_9CHLO</name>
<keyword evidence="3 5" id="KW-1133">Transmembrane helix</keyword>
<accession>A0ABP1FR95</accession>
<evidence type="ECO:0000313" key="7">
    <source>
        <dbReference type="Proteomes" id="UP001497392"/>
    </source>
</evidence>
<evidence type="ECO:0000256" key="1">
    <source>
        <dbReference type="ARBA" id="ARBA00004141"/>
    </source>
</evidence>
<protein>
    <submittedName>
        <fullName evidence="6">G2620 protein</fullName>
    </submittedName>
</protein>
<feature type="transmembrane region" description="Helical" evidence="5">
    <location>
        <begin position="76"/>
        <end position="93"/>
    </location>
</feature>
<evidence type="ECO:0000313" key="6">
    <source>
        <dbReference type="EMBL" id="CAL5220582.1"/>
    </source>
</evidence>
<sequence>MAKRTRTGDLSHLNVEALEEGISRRACHVKPPVPQPQPSLRGEWLNVLLLVTLYAMQGVPLGLTMGSMPFLLQAKASYTAIGIFSLASYPYSLKLLWSPIVDSIYSLAFGRRKSWVVPIQLASAALMLVSADWAESRLKEADIVSITVLFFVLVLLAATQDIAVDGWALTLLSRQNIGYASTCQTVGMNIGYFTSFTVFLALNDVDFCNTYLRSTPSEDGHLTLSTYLRVWGWVYAVVTLLVAAFKKEVNFTPAEELESFHLKLNGEDRGVGIMDSYKQLWGVVRLPAVRRLALVLLAFRLAVLPAEQAAPLKLLEKGVSKEALAGLVLIEFPCELVSAVVAGRWAASSSPFKPFLFGYQARVIMAGVVTTIVYYFPSGASSLSDHPRWFALLAVAGLVTSFTSTLMFTALGSFYTRISDPDMGGSYLTLLNTIANMGTTLPKLALFSLMDLLTTRKCVGADPTLEKHACPNTQIEGRGANPCTQAGGECAVARDGYYMLSYAMVTLGFLIFLWLRVLLPQLDAMPLERWRAKQRRH</sequence>
<feature type="transmembrane region" description="Helical" evidence="5">
    <location>
        <begin position="226"/>
        <end position="245"/>
    </location>
</feature>
<dbReference type="Pfam" id="PF13000">
    <property type="entry name" value="Acatn"/>
    <property type="match status" value="2"/>
</dbReference>
<feature type="transmembrane region" description="Helical" evidence="5">
    <location>
        <begin position="389"/>
        <end position="415"/>
    </location>
</feature>
<dbReference type="SUPFAM" id="SSF103473">
    <property type="entry name" value="MFS general substrate transporter"/>
    <property type="match status" value="1"/>
</dbReference>
<dbReference type="InterPro" id="IPR036259">
    <property type="entry name" value="MFS_trans_sf"/>
</dbReference>
<keyword evidence="4 5" id="KW-0472">Membrane</keyword>
<feature type="transmembrane region" description="Helical" evidence="5">
    <location>
        <begin position="427"/>
        <end position="447"/>
    </location>
</feature>
<dbReference type="PANTHER" id="PTHR12778:SF9">
    <property type="entry name" value="ACETYL-COENZYME A TRANSPORTER 1"/>
    <property type="match status" value="1"/>
</dbReference>
<evidence type="ECO:0000256" key="2">
    <source>
        <dbReference type="ARBA" id="ARBA00022692"/>
    </source>
</evidence>
<comment type="subcellular location">
    <subcellularLocation>
        <location evidence="1">Membrane</location>
        <topology evidence="1">Multi-pass membrane protein</topology>
    </subcellularLocation>
</comment>
<feature type="transmembrane region" description="Helical" evidence="5">
    <location>
        <begin position="497"/>
        <end position="519"/>
    </location>
</feature>
<comment type="caution">
    <text evidence="6">The sequence shown here is derived from an EMBL/GenBank/DDBJ whole genome shotgun (WGS) entry which is preliminary data.</text>
</comment>